<dbReference type="Proteomes" id="UP000327044">
    <property type="component" value="Unassembled WGS sequence"/>
</dbReference>
<keyword evidence="3 8" id="KW-0812">Transmembrane</keyword>
<feature type="transmembrane region" description="Helical" evidence="8">
    <location>
        <begin position="411"/>
        <end position="433"/>
    </location>
</feature>
<sequence>MNPLSYFYHLSISIVLVRSVDVLDNKIEIEKNCRERNRLITSAEGDIFMLVDAIPGQKITLQCHYCAENDDQQPKIWYKMKAQRNSKPEEVNLGMDFNVTHNRVRVTIEHSLIIRNVTINDTGFYYCIGLEGQESANKYSYLIDVVFDNGTNPETGNMTKWRQYHEEYFEPVNQMFKNSQSEEVVYVREKLFLSIEVVTEWEHWGPCEVCGRPPGEGRRHKKGFCRIKLTPTANISVTTARSDEESILLDVYELSCRSLIFERVFPSISQDLKYLPHFVQIERCDGLCNPDAEGLSKGWKSGKRGGFKYRKSYVLAQSDHLVLICPESTLLSTVIWHRNGQVLKPGQIVQAGSDEEPRIIVDTFNTLYLHDVTSEEDGNYTCQVDNVNMQQIDIFVVSKSRILTQAFVRHMLYLAFVLSLTFSCYCAGLFITWKKRSNFKTYEDLLMEKGEKIYVADSDYSEIYSDED</sequence>
<dbReference type="Pfam" id="PF07686">
    <property type="entry name" value="V-set"/>
    <property type="match status" value="1"/>
</dbReference>
<reference evidence="10 11" key="1">
    <citation type="journal article" date="2018" name="Elife">
        <title>Firefly genomes illuminate parallel origins of bioluminescence in beetles.</title>
        <authorList>
            <person name="Fallon T.R."/>
            <person name="Lower S.E."/>
            <person name="Chang C.H."/>
            <person name="Bessho-Uehara M."/>
            <person name="Martin G.J."/>
            <person name="Bewick A.J."/>
            <person name="Behringer M."/>
            <person name="Debat H.J."/>
            <person name="Wong I."/>
            <person name="Day J.C."/>
            <person name="Suvorov A."/>
            <person name="Silva C.J."/>
            <person name="Stanger-Hall K.F."/>
            <person name="Hall D.W."/>
            <person name="Schmitz R.J."/>
            <person name="Nelson D.R."/>
            <person name="Lewis S.M."/>
            <person name="Shigenobu S."/>
            <person name="Bybee S.M."/>
            <person name="Larracuente A.M."/>
            <person name="Oba Y."/>
            <person name="Weng J.K."/>
        </authorList>
    </citation>
    <scope>NUCLEOTIDE SEQUENCE [LARGE SCALE GENOMIC DNA]</scope>
    <source>
        <strain evidence="10">1611_PpyrPB1</strain>
        <tissue evidence="10">Whole body</tissue>
    </source>
</reference>
<feature type="domain" description="Ig-like" evidence="9">
    <location>
        <begin position="290"/>
        <end position="393"/>
    </location>
</feature>
<dbReference type="InterPro" id="IPR003598">
    <property type="entry name" value="Ig_sub2"/>
</dbReference>
<dbReference type="InParanoid" id="A0A5N4AQ29"/>
<keyword evidence="4" id="KW-0732">Signal</keyword>
<evidence type="ECO:0000256" key="8">
    <source>
        <dbReference type="SAM" id="Phobius"/>
    </source>
</evidence>
<dbReference type="InterPro" id="IPR036179">
    <property type="entry name" value="Ig-like_dom_sf"/>
</dbReference>
<dbReference type="Pfam" id="PF00047">
    <property type="entry name" value="ig"/>
    <property type="match status" value="1"/>
</dbReference>
<dbReference type="InterPro" id="IPR003599">
    <property type="entry name" value="Ig_sub"/>
</dbReference>
<feature type="domain" description="Ig-like" evidence="9">
    <location>
        <begin position="56"/>
        <end position="127"/>
    </location>
</feature>
<name>A0A5N4AQ29_PHOPY</name>
<comment type="subcellular location">
    <subcellularLocation>
        <location evidence="1">Membrane</location>
        <topology evidence="1">Single-pass type I membrane protein</topology>
    </subcellularLocation>
</comment>
<dbReference type="PROSITE" id="PS50835">
    <property type="entry name" value="IG_LIKE"/>
    <property type="match status" value="2"/>
</dbReference>
<dbReference type="AlphaFoldDB" id="A0A5N4AQ29"/>
<comment type="similarity">
    <text evidence="2">Belongs to the FAM187 family.</text>
</comment>
<evidence type="ECO:0000256" key="5">
    <source>
        <dbReference type="ARBA" id="ARBA00022989"/>
    </source>
</evidence>
<dbReference type="CDD" id="cd00096">
    <property type="entry name" value="Ig"/>
    <property type="match status" value="2"/>
</dbReference>
<evidence type="ECO:0000256" key="1">
    <source>
        <dbReference type="ARBA" id="ARBA00004479"/>
    </source>
</evidence>
<dbReference type="InterPro" id="IPR013106">
    <property type="entry name" value="Ig_V-set"/>
</dbReference>
<dbReference type="InterPro" id="IPR039311">
    <property type="entry name" value="FAM187A/B"/>
</dbReference>
<dbReference type="InterPro" id="IPR013783">
    <property type="entry name" value="Ig-like_fold"/>
</dbReference>
<dbReference type="PANTHER" id="PTHR32178:SF6">
    <property type="entry name" value="IG-LIKE DOMAIN-CONTAINING PROTEIN"/>
    <property type="match status" value="1"/>
</dbReference>
<evidence type="ECO:0000256" key="3">
    <source>
        <dbReference type="ARBA" id="ARBA00022692"/>
    </source>
</evidence>
<dbReference type="Gene3D" id="2.60.40.10">
    <property type="entry name" value="Immunoglobulins"/>
    <property type="match status" value="2"/>
</dbReference>
<dbReference type="PANTHER" id="PTHR32178">
    <property type="entry name" value="FAM187"/>
    <property type="match status" value="1"/>
</dbReference>
<evidence type="ECO:0000313" key="11">
    <source>
        <dbReference type="Proteomes" id="UP000327044"/>
    </source>
</evidence>
<evidence type="ECO:0000259" key="9">
    <source>
        <dbReference type="PROSITE" id="PS50835"/>
    </source>
</evidence>
<keyword evidence="6 8" id="KW-0472">Membrane</keyword>
<evidence type="ECO:0000256" key="4">
    <source>
        <dbReference type="ARBA" id="ARBA00022729"/>
    </source>
</evidence>
<proteinExistence type="inferred from homology"/>
<dbReference type="GO" id="GO:0016020">
    <property type="term" value="C:membrane"/>
    <property type="evidence" value="ECO:0007669"/>
    <property type="project" value="UniProtKB-SubCell"/>
</dbReference>
<dbReference type="InterPro" id="IPR007110">
    <property type="entry name" value="Ig-like_dom"/>
</dbReference>
<comment type="caution">
    <text evidence="10">The sequence shown here is derived from an EMBL/GenBank/DDBJ whole genome shotgun (WGS) entry which is preliminary data.</text>
</comment>
<keyword evidence="11" id="KW-1185">Reference proteome</keyword>
<evidence type="ECO:0000313" key="10">
    <source>
        <dbReference type="EMBL" id="KAB0799434.1"/>
    </source>
</evidence>
<protein>
    <recommendedName>
        <fullName evidence="9">Ig-like domain-containing protein</fullName>
    </recommendedName>
</protein>
<evidence type="ECO:0000256" key="2">
    <source>
        <dbReference type="ARBA" id="ARBA00008727"/>
    </source>
</evidence>
<dbReference type="InterPro" id="IPR013151">
    <property type="entry name" value="Immunoglobulin_dom"/>
</dbReference>
<gene>
    <name evidence="10" type="ORF">PPYR_07314</name>
</gene>
<organism evidence="10 11">
    <name type="scientific">Photinus pyralis</name>
    <name type="common">Common eastern firefly</name>
    <name type="synonym">Lampyris pyralis</name>
    <dbReference type="NCBI Taxonomy" id="7054"/>
    <lineage>
        <taxon>Eukaryota</taxon>
        <taxon>Metazoa</taxon>
        <taxon>Ecdysozoa</taxon>
        <taxon>Arthropoda</taxon>
        <taxon>Hexapoda</taxon>
        <taxon>Insecta</taxon>
        <taxon>Pterygota</taxon>
        <taxon>Neoptera</taxon>
        <taxon>Endopterygota</taxon>
        <taxon>Coleoptera</taxon>
        <taxon>Polyphaga</taxon>
        <taxon>Elateriformia</taxon>
        <taxon>Elateroidea</taxon>
        <taxon>Lampyridae</taxon>
        <taxon>Lampyrinae</taxon>
        <taxon>Photinus</taxon>
    </lineage>
</organism>
<dbReference type="SMART" id="SM00408">
    <property type="entry name" value="IGc2"/>
    <property type="match status" value="2"/>
</dbReference>
<evidence type="ECO:0000256" key="6">
    <source>
        <dbReference type="ARBA" id="ARBA00023136"/>
    </source>
</evidence>
<keyword evidence="7" id="KW-0325">Glycoprotein</keyword>
<evidence type="ECO:0000256" key="7">
    <source>
        <dbReference type="ARBA" id="ARBA00023180"/>
    </source>
</evidence>
<dbReference type="EMBL" id="VVIM01000005">
    <property type="protein sequence ID" value="KAB0799434.1"/>
    <property type="molecule type" value="Genomic_DNA"/>
</dbReference>
<accession>A0A5N4AQ29</accession>
<dbReference type="SMART" id="SM00409">
    <property type="entry name" value="IG"/>
    <property type="match status" value="2"/>
</dbReference>
<keyword evidence="5 8" id="KW-1133">Transmembrane helix</keyword>
<dbReference type="SUPFAM" id="SSF48726">
    <property type="entry name" value="Immunoglobulin"/>
    <property type="match status" value="2"/>
</dbReference>